<feature type="transmembrane region" description="Helical" evidence="5">
    <location>
        <begin position="198"/>
        <end position="218"/>
    </location>
</feature>
<dbReference type="Proteomes" id="UP000192578">
    <property type="component" value="Unassembled WGS sequence"/>
</dbReference>
<dbReference type="InterPro" id="IPR011701">
    <property type="entry name" value="MFS"/>
</dbReference>
<evidence type="ECO:0000256" key="1">
    <source>
        <dbReference type="ARBA" id="ARBA00004141"/>
    </source>
</evidence>
<evidence type="ECO:0000256" key="3">
    <source>
        <dbReference type="ARBA" id="ARBA00022989"/>
    </source>
</evidence>
<dbReference type="GO" id="GO:0016020">
    <property type="term" value="C:membrane"/>
    <property type="evidence" value="ECO:0007669"/>
    <property type="project" value="UniProtKB-SubCell"/>
</dbReference>
<name>A0A1W0WSZ4_HYPEX</name>
<feature type="transmembrane region" description="Helical" evidence="5">
    <location>
        <begin position="449"/>
        <end position="473"/>
    </location>
</feature>
<proteinExistence type="predicted"/>
<dbReference type="PANTHER" id="PTHR23507">
    <property type="entry name" value="ZGC:174356"/>
    <property type="match status" value="1"/>
</dbReference>
<feature type="transmembrane region" description="Helical" evidence="5">
    <location>
        <begin position="320"/>
        <end position="338"/>
    </location>
</feature>
<dbReference type="InterPro" id="IPR036259">
    <property type="entry name" value="MFS_trans_sf"/>
</dbReference>
<feature type="transmembrane region" description="Helical" evidence="5">
    <location>
        <begin position="259"/>
        <end position="279"/>
    </location>
</feature>
<accession>A0A1W0WSZ4</accession>
<keyword evidence="3 5" id="KW-1133">Transmembrane helix</keyword>
<keyword evidence="2 5" id="KW-0812">Transmembrane</keyword>
<dbReference type="Gene3D" id="1.20.1250.20">
    <property type="entry name" value="MFS general substrate transporter like domains"/>
    <property type="match status" value="1"/>
</dbReference>
<feature type="transmembrane region" description="Helical" evidence="5">
    <location>
        <begin position="134"/>
        <end position="154"/>
    </location>
</feature>
<gene>
    <name evidence="6" type="ORF">BV898_07526</name>
</gene>
<dbReference type="PANTHER" id="PTHR23507:SF1">
    <property type="entry name" value="FI18259P1-RELATED"/>
    <property type="match status" value="1"/>
</dbReference>
<feature type="transmembrane region" description="Helical" evidence="5">
    <location>
        <begin position="230"/>
        <end position="253"/>
    </location>
</feature>
<feature type="transmembrane region" description="Helical" evidence="5">
    <location>
        <begin position="358"/>
        <end position="381"/>
    </location>
</feature>
<feature type="transmembrane region" description="Helical" evidence="5">
    <location>
        <begin position="390"/>
        <end position="408"/>
    </location>
</feature>
<dbReference type="SUPFAM" id="SSF103473">
    <property type="entry name" value="MFS general substrate transporter"/>
    <property type="match status" value="1"/>
</dbReference>
<evidence type="ECO:0000256" key="4">
    <source>
        <dbReference type="ARBA" id="ARBA00023136"/>
    </source>
</evidence>
<dbReference type="AlphaFoldDB" id="A0A1W0WSZ4"/>
<comment type="caution">
    <text evidence="6">The sequence shown here is derived from an EMBL/GenBank/DDBJ whole genome shotgun (WGS) entry which is preliminary data.</text>
</comment>
<dbReference type="Pfam" id="PF07690">
    <property type="entry name" value="MFS_1"/>
    <property type="match status" value="1"/>
</dbReference>
<evidence type="ECO:0000256" key="5">
    <source>
        <dbReference type="SAM" id="Phobius"/>
    </source>
</evidence>
<comment type="subcellular location">
    <subcellularLocation>
        <location evidence="1">Membrane</location>
        <topology evidence="1">Multi-pass membrane protein</topology>
    </subcellularLocation>
</comment>
<evidence type="ECO:0000313" key="7">
    <source>
        <dbReference type="Proteomes" id="UP000192578"/>
    </source>
</evidence>
<reference evidence="7" key="1">
    <citation type="submission" date="2017-01" db="EMBL/GenBank/DDBJ databases">
        <title>Comparative genomics of anhydrobiosis in the tardigrade Hypsibius dujardini.</title>
        <authorList>
            <person name="Yoshida Y."/>
            <person name="Koutsovoulos G."/>
            <person name="Laetsch D."/>
            <person name="Stevens L."/>
            <person name="Kumar S."/>
            <person name="Horikawa D."/>
            <person name="Ishino K."/>
            <person name="Komine S."/>
            <person name="Tomita M."/>
            <person name="Blaxter M."/>
            <person name="Arakawa K."/>
        </authorList>
    </citation>
    <scope>NUCLEOTIDE SEQUENCE [LARGE SCALE GENOMIC DNA]</scope>
    <source>
        <strain evidence="7">Z151</strain>
    </source>
</reference>
<feature type="transmembrane region" description="Helical" evidence="5">
    <location>
        <begin position="166"/>
        <end position="186"/>
    </location>
</feature>
<protein>
    <submittedName>
        <fullName evidence="6">Solute carrier family 46 member 3</fullName>
    </submittedName>
</protein>
<keyword evidence="4 5" id="KW-0472">Membrane</keyword>
<evidence type="ECO:0000313" key="6">
    <source>
        <dbReference type="EMBL" id="OQV18322.1"/>
    </source>
</evidence>
<keyword evidence="7" id="KW-1185">Reference proteome</keyword>
<evidence type="ECO:0000256" key="2">
    <source>
        <dbReference type="ARBA" id="ARBA00022692"/>
    </source>
</evidence>
<dbReference type="OrthoDB" id="430300at2759"/>
<feature type="transmembrane region" description="Helical" evidence="5">
    <location>
        <begin position="414"/>
        <end position="437"/>
    </location>
</feature>
<sequence>MNGNSDILTDEGLAGVATIVVGDEEKTLIQSPDFGDDCEDDHPYYSDRERILEREDSSVAEVEDLPAFYAAYRLGPLTLLWSIALGLSAPVNTEFLKLSVCEVALNISANICSHINDKQFKAEGDLVVQETAHYTLYVSLMGSIPPVLFSLFVGSWSDKFGRKLPMLVPFIGYFLSSAYMSVISNFEVSPNLFLAPPVISSVTGGWTILGMAKFSYLADYTTDKNRALNYAVIDGLMILFGNLGGLLGGYLFQNFGRQIPFYVATGIYGASFIYVIIVIRDRAPRAKGAASSSCSELFSLSHLRDSFLTIAKKRPRDTRIHIYVLLMCYLLYCTASYGDSSVTQLFLEFQPFGWSVEFYTLFNCLNGLFSSVILVAVMVVFRRVFGVSDTMFGFVSSLSCILFFFGYGVARVDWIIYVATAVGLMRHMVSACVRSLLSGMVETTETGKIMCVVSAFQALTPLFGSVIFTTMFAQTESWFSGMGTSQWITDKAPEYHCDSERHCESKV</sequence>
<dbReference type="GO" id="GO:0022857">
    <property type="term" value="F:transmembrane transporter activity"/>
    <property type="evidence" value="ECO:0007669"/>
    <property type="project" value="InterPro"/>
</dbReference>
<organism evidence="6 7">
    <name type="scientific">Hypsibius exemplaris</name>
    <name type="common">Freshwater tardigrade</name>
    <dbReference type="NCBI Taxonomy" id="2072580"/>
    <lineage>
        <taxon>Eukaryota</taxon>
        <taxon>Metazoa</taxon>
        <taxon>Ecdysozoa</taxon>
        <taxon>Tardigrada</taxon>
        <taxon>Eutardigrada</taxon>
        <taxon>Parachela</taxon>
        <taxon>Hypsibioidea</taxon>
        <taxon>Hypsibiidae</taxon>
        <taxon>Hypsibius</taxon>
    </lineage>
</organism>
<dbReference type="EMBL" id="MTYJ01000050">
    <property type="protein sequence ID" value="OQV18322.1"/>
    <property type="molecule type" value="Genomic_DNA"/>
</dbReference>